<feature type="domain" description="Xylanolytic transcriptional activator regulatory" evidence="2">
    <location>
        <begin position="130"/>
        <end position="198"/>
    </location>
</feature>
<dbReference type="SMART" id="SM00906">
    <property type="entry name" value="Fungal_trans"/>
    <property type="match status" value="1"/>
</dbReference>
<gene>
    <name evidence="3" type="ORF">BDW59DRAFT_157024</name>
</gene>
<dbReference type="InterPro" id="IPR007219">
    <property type="entry name" value="XnlR_reg_dom"/>
</dbReference>
<evidence type="ECO:0000313" key="4">
    <source>
        <dbReference type="Proteomes" id="UP001610335"/>
    </source>
</evidence>
<evidence type="ECO:0000259" key="2">
    <source>
        <dbReference type="SMART" id="SM00906"/>
    </source>
</evidence>
<dbReference type="PANTHER" id="PTHR46910">
    <property type="entry name" value="TRANSCRIPTION FACTOR PDR1"/>
    <property type="match status" value="1"/>
</dbReference>
<protein>
    <recommendedName>
        <fullName evidence="2">Xylanolytic transcriptional activator regulatory domain-containing protein</fullName>
    </recommendedName>
</protein>
<evidence type="ECO:0000313" key="3">
    <source>
        <dbReference type="EMBL" id="KAL2832879.1"/>
    </source>
</evidence>
<dbReference type="Pfam" id="PF04082">
    <property type="entry name" value="Fungal_trans"/>
    <property type="match status" value="1"/>
</dbReference>
<keyword evidence="4" id="KW-1185">Reference proteome</keyword>
<proteinExistence type="predicted"/>
<evidence type="ECO:0000256" key="1">
    <source>
        <dbReference type="ARBA" id="ARBA00023242"/>
    </source>
</evidence>
<dbReference type="CDD" id="cd12148">
    <property type="entry name" value="fungal_TF_MHR"/>
    <property type="match status" value="1"/>
</dbReference>
<dbReference type="InterPro" id="IPR050987">
    <property type="entry name" value="AtrR-like"/>
</dbReference>
<organism evidence="3 4">
    <name type="scientific">Aspergillus cavernicola</name>
    <dbReference type="NCBI Taxonomy" id="176166"/>
    <lineage>
        <taxon>Eukaryota</taxon>
        <taxon>Fungi</taxon>
        <taxon>Dikarya</taxon>
        <taxon>Ascomycota</taxon>
        <taxon>Pezizomycotina</taxon>
        <taxon>Eurotiomycetes</taxon>
        <taxon>Eurotiomycetidae</taxon>
        <taxon>Eurotiales</taxon>
        <taxon>Aspergillaceae</taxon>
        <taxon>Aspergillus</taxon>
        <taxon>Aspergillus subgen. Nidulantes</taxon>
    </lineage>
</organism>
<keyword evidence="1" id="KW-0539">Nucleus</keyword>
<accession>A0ABR4IYR2</accession>
<reference evidence="3 4" key="1">
    <citation type="submission" date="2024-07" db="EMBL/GenBank/DDBJ databases">
        <title>Section-level genome sequencing and comparative genomics of Aspergillus sections Usti and Cavernicolus.</title>
        <authorList>
            <consortium name="Lawrence Berkeley National Laboratory"/>
            <person name="Nybo J.L."/>
            <person name="Vesth T.C."/>
            <person name="Theobald S."/>
            <person name="Frisvad J.C."/>
            <person name="Larsen T.O."/>
            <person name="Kjaerboelling I."/>
            <person name="Rothschild-Mancinelli K."/>
            <person name="Lyhne E.K."/>
            <person name="Kogle M.E."/>
            <person name="Barry K."/>
            <person name="Clum A."/>
            <person name="Na H."/>
            <person name="Ledsgaard L."/>
            <person name="Lin J."/>
            <person name="Lipzen A."/>
            <person name="Kuo A."/>
            <person name="Riley R."/>
            <person name="Mondo S."/>
            <person name="LaButti K."/>
            <person name="Haridas S."/>
            <person name="Pangalinan J."/>
            <person name="Salamov A.A."/>
            <person name="Simmons B.A."/>
            <person name="Magnuson J.K."/>
            <person name="Chen J."/>
            <person name="Drula E."/>
            <person name="Henrissat B."/>
            <person name="Wiebenga A."/>
            <person name="Lubbers R.J."/>
            <person name="Gomes A.C."/>
            <person name="Makela M.R."/>
            <person name="Stajich J."/>
            <person name="Grigoriev I.V."/>
            <person name="Mortensen U.H."/>
            <person name="De vries R.P."/>
            <person name="Baker S.E."/>
            <person name="Andersen M.R."/>
        </authorList>
    </citation>
    <scope>NUCLEOTIDE SEQUENCE [LARGE SCALE GENOMIC DNA]</scope>
    <source>
        <strain evidence="3 4">CBS 600.67</strain>
    </source>
</reference>
<dbReference type="PANTHER" id="PTHR46910:SF5">
    <property type="entry name" value="ZN(II)2CYS6 TRANSCRIPTION FACTOR (EUROFUNG)"/>
    <property type="match status" value="1"/>
</dbReference>
<dbReference type="Proteomes" id="UP001610335">
    <property type="component" value="Unassembled WGS sequence"/>
</dbReference>
<dbReference type="EMBL" id="JBFXLS010000005">
    <property type="protein sequence ID" value="KAL2832879.1"/>
    <property type="molecule type" value="Genomic_DNA"/>
</dbReference>
<sequence length="522" mass="58461">MITPLDPDLINAVLREIRKKRPIFLYSFPLNDLSLVERLCQPVHSPHQPLPSTHLACMNGVLYFILREFAIFQNPLGKKFKLEAFISQCEANFNALLQTYDVLGVPSFGNILALTLGFIKFHDQAKPLLSNPLISAAASHCQTLGYNHDSGHGNSSNSRRLFWSVYMLEKQHCFFFGRASSIQDNDIDANYPVHSRKPPLVLWDELLFMGIQMAKIQSKIYEGLYSKSALGSSGSAREKKVAELRSELKHWLECKLLSMRLTQNNPSLPRLSKEIWEVKYYSILTTLLRAPTASAASTSNPGQTHLKPECFKVARLALNRFLRCWSRVREFNDGDFKFVEMWANWDLISSILTPFIVITLHAIASSNSEEISLLKNVVTTLQSIQLPPHNTSIPHLSKICASFTKVANGLVQQQTSVGPSSGSGPDLGWRYSQREDLLKFDHTHFDNKNEADEKGVKRPASSVFSFGSDEVETKSLFGQVMDTDVLDHVGEAEAEELFAIMEAWIGGLLPGMQVFGGLVGTI</sequence>
<comment type="caution">
    <text evidence="3">The sequence shown here is derived from an EMBL/GenBank/DDBJ whole genome shotgun (WGS) entry which is preliminary data.</text>
</comment>
<name>A0ABR4IYR2_9EURO</name>